<sequence length="139" mass="15074">MNGIHRRAVRLAVVGALGALLAVALPAAPAFAKSGTEIRISQHMVRVGHMFGVRVSGSESGGRGRYLRACVQGRKGYHGRWRTVKCGKVTAHRARVDARLTARHRGMFQFRGVLYVLSGPHDKHPKPGPASPAQTVRVH</sequence>
<feature type="signal peptide" evidence="1">
    <location>
        <begin position="1"/>
        <end position="32"/>
    </location>
</feature>
<keyword evidence="1" id="KW-0732">Signal</keyword>
<proteinExistence type="predicted"/>
<feature type="chain" id="PRO_5045596597" evidence="1">
    <location>
        <begin position="33"/>
        <end position="139"/>
    </location>
</feature>
<keyword evidence="3" id="KW-1185">Reference proteome</keyword>
<protein>
    <submittedName>
        <fullName evidence="2">Uncharacterized protein</fullName>
    </submittedName>
</protein>
<dbReference type="RefSeq" id="WP_048832255.1">
    <property type="nucleotide sequence ID" value="NZ_JBEZAH010000028.1"/>
</dbReference>
<evidence type="ECO:0000256" key="1">
    <source>
        <dbReference type="SAM" id="SignalP"/>
    </source>
</evidence>
<organism evidence="2 3">
    <name type="scientific">Streptomyces varsoviensis</name>
    <dbReference type="NCBI Taxonomy" id="67373"/>
    <lineage>
        <taxon>Bacteria</taxon>
        <taxon>Bacillati</taxon>
        <taxon>Actinomycetota</taxon>
        <taxon>Actinomycetes</taxon>
        <taxon>Kitasatosporales</taxon>
        <taxon>Streptomycetaceae</taxon>
        <taxon>Streptomyces</taxon>
    </lineage>
</organism>
<comment type="caution">
    <text evidence="2">The sequence shown here is derived from an EMBL/GenBank/DDBJ whole genome shotgun (WGS) entry which is preliminary data.</text>
</comment>
<evidence type="ECO:0000313" key="3">
    <source>
        <dbReference type="Proteomes" id="UP000037020"/>
    </source>
</evidence>
<gene>
    <name evidence="2" type="ORF">ADK38_34965</name>
</gene>
<name>A0ABR5IX72_9ACTN</name>
<dbReference type="Proteomes" id="UP000037020">
    <property type="component" value="Unassembled WGS sequence"/>
</dbReference>
<dbReference type="EMBL" id="LGUT01003222">
    <property type="protein sequence ID" value="KOG85741.1"/>
    <property type="molecule type" value="Genomic_DNA"/>
</dbReference>
<accession>A0ABR5IX72</accession>
<evidence type="ECO:0000313" key="2">
    <source>
        <dbReference type="EMBL" id="KOG85741.1"/>
    </source>
</evidence>
<reference evidence="2 3" key="1">
    <citation type="submission" date="2015-07" db="EMBL/GenBank/DDBJ databases">
        <authorList>
            <person name="Ju K.-S."/>
            <person name="Doroghazi J.R."/>
            <person name="Metcalf W.W."/>
        </authorList>
    </citation>
    <scope>NUCLEOTIDE SEQUENCE [LARGE SCALE GENOMIC DNA]</scope>
    <source>
        <strain evidence="2 3">NRRL B-3589</strain>
    </source>
</reference>